<dbReference type="PANTHER" id="PTHR43574">
    <property type="entry name" value="EPIMERASE-RELATED"/>
    <property type="match status" value="1"/>
</dbReference>
<feature type="region of interest" description="Disordered" evidence="2">
    <location>
        <begin position="48"/>
        <end position="83"/>
    </location>
</feature>
<evidence type="ECO:0000256" key="1">
    <source>
        <dbReference type="ARBA" id="ARBA00023027"/>
    </source>
</evidence>
<proteinExistence type="predicted"/>
<name>A0A974PKX9_9HYPH</name>
<protein>
    <submittedName>
        <fullName evidence="4">NAD-dependent epimerase</fullName>
    </submittedName>
</protein>
<sequence>MPAPGKGAGHWRRTDGILYPGRDPRTSLHPVPPATDTASVTGCSAGHAARATPHITTPVRPPPKGGGRAASQAQDGGLRRPALGNAPAGRITLEHFPLTDARILVTGVAGFIGAAVARRLLDTGLGVVGIDNLNAYYDVRLKQARLAELAPLPGFTFEKLDLADRAATASAFSRHRPTHVVHLAAQAGVRYSIEHPETYVDSNLVGFGNILEGCRHQKTEHLVYASSSSVYGANTTLPFSVGQNVDHPISLYAATKKANELMAHTYAHLYRLPVTGLRLFTVYGPWGRPDMAAFLFTDAIWHGRPIKVFNNGDMLRDFTYVDDVVDAVLALLPRPAAPDAAWSGARPDPATSAAPYRIYNVGNHAPEPLMALVSQIEDALGRKAKLEMEPMQAGDVKATFADVSALAEAVDFAPRTPLKEGIGRFVAWYRDIYLPRIAGQP</sequence>
<keyword evidence="1" id="KW-0520">NAD</keyword>
<dbReference type="CDD" id="cd05253">
    <property type="entry name" value="UDP_GE_SDE_e"/>
    <property type="match status" value="1"/>
</dbReference>
<dbReference type="Proteomes" id="UP000596427">
    <property type="component" value="Chromosome"/>
</dbReference>
<dbReference type="PRINTS" id="PR01713">
    <property type="entry name" value="NUCEPIMERASE"/>
</dbReference>
<dbReference type="InterPro" id="IPR001509">
    <property type="entry name" value="Epimerase_deHydtase"/>
</dbReference>
<keyword evidence="5" id="KW-1185">Reference proteome</keyword>
<evidence type="ECO:0000313" key="5">
    <source>
        <dbReference type="Proteomes" id="UP000596427"/>
    </source>
</evidence>
<dbReference type="AlphaFoldDB" id="A0A974PKX9"/>
<dbReference type="KEGG" id="xdi:EZH22_18315"/>
<reference evidence="4 5" key="1">
    <citation type="submission" date="2020-10" db="EMBL/GenBank/DDBJ databases">
        <title>Degradation of 1,4-Dioxane by Xanthobacter sp. YN2, via a Novel Group-2 Soluble Di-Iron Monooxygenase.</title>
        <authorList>
            <person name="Ma F."/>
            <person name="Wang Y."/>
            <person name="Yang J."/>
            <person name="Guo H."/>
            <person name="Su D."/>
            <person name="Yu L."/>
        </authorList>
    </citation>
    <scope>NUCLEOTIDE SEQUENCE [LARGE SCALE GENOMIC DNA]</scope>
    <source>
        <strain evidence="4 5">YN2</strain>
    </source>
</reference>
<dbReference type="InterPro" id="IPR036291">
    <property type="entry name" value="NAD(P)-bd_dom_sf"/>
</dbReference>
<dbReference type="EMBL" id="CP063362">
    <property type="protein sequence ID" value="QRG05074.1"/>
    <property type="molecule type" value="Genomic_DNA"/>
</dbReference>
<dbReference type="Pfam" id="PF01370">
    <property type="entry name" value="Epimerase"/>
    <property type="match status" value="1"/>
</dbReference>
<feature type="domain" description="NAD-dependent epimerase/dehydratase" evidence="3">
    <location>
        <begin position="103"/>
        <end position="338"/>
    </location>
</feature>
<evidence type="ECO:0000313" key="4">
    <source>
        <dbReference type="EMBL" id="QRG05074.1"/>
    </source>
</evidence>
<dbReference type="Gene3D" id="3.40.50.720">
    <property type="entry name" value="NAD(P)-binding Rossmann-like Domain"/>
    <property type="match status" value="1"/>
</dbReference>
<evidence type="ECO:0000256" key="2">
    <source>
        <dbReference type="SAM" id="MobiDB-lite"/>
    </source>
</evidence>
<accession>A0A974PKX9</accession>
<organism evidence="4 5">
    <name type="scientific">Xanthobacter dioxanivorans</name>
    <dbReference type="NCBI Taxonomy" id="2528964"/>
    <lineage>
        <taxon>Bacteria</taxon>
        <taxon>Pseudomonadati</taxon>
        <taxon>Pseudomonadota</taxon>
        <taxon>Alphaproteobacteria</taxon>
        <taxon>Hyphomicrobiales</taxon>
        <taxon>Xanthobacteraceae</taxon>
        <taxon>Xanthobacter</taxon>
    </lineage>
</organism>
<dbReference type="SUPFAM" id="SSF51735">
    <property type="entry name" value="NAD(P)-binding Rossmann-fold domains"/>
    <property type="match status" value="1"/>
</dbReference>
<feature type="region of interest" description="Disordered" evidence="2">
    <location>
        <begin position="1"/>
        <end position="28"/>
    </location>
</feature>
<evidence type="ECO:0000259" key="3">
    <source>
        <dbReference type="Pfam" id="PF01370"/>
    </source>
</evidence>
<gene>
    <name evidence="4" type="ORF">EZH22_18315</name>
</gene>